<dbReference type="EMBL" id="CP037933">
    <property type="protein sequence ID" value="QBN17857.1"/>
    <property type="molecule type" value="Genomic_DNA"/>
</dbReference>
<dbReference type="SUPFAM" id="SSF55347">
    <property type="entry name" value="Glyceraldehyde-3-phosphate dehydrogenase-like, C-terminal domain"/>
    <property type="match status" value="1"/>
</dbReference>
<organism evidence="4 5">
    <name type="scientific">Flavobacterium nackdongense</name>
    <dbReference type="NCBI Taxonomy" id="2547394"/>
    <lineage>
        <taxon>Bacteria</taxon>
        <taxon>Pseudomonadati</taxon>
        <taxon>Bacteroidota</taxon>
        <taxon>Flavobacteriia</taxon>
        <taxon>Flavobacteriales</taxon>
        <taxon>Flavobacteriaceae</taxon>
        <taxon>Flavobacterium</taxon>
    </lineage>
</organism>
<evidence type="ECO:0000259" key="2">
    <source>
        <dbReference type="Pfam" id="PF01408"/>
    </source>
</evidence>
<reference evidence="5" key="1">
    <citation type="submission" date="2019-03" db="EMBL/GenBank/DDBJ databases">
        <title>Flavobacterium sp.</title>
        <authorList>
            <person name="Kim H."/>
        </authorList>
    </citation>
    <scope>NUCLEOTIDE SEQUENCE [LARGE SCALE GENOMIC DNA]</scope>
    <source>
        <strain evidence="5">GS13</strain>
    </source>
</reference>
<dbReference type="InterPro" id="IPR000683">
    <property type="entry name" value="Gfo/Idh/MocA-like_OxRdtase_N"/>
</dbReference>
<dbReference type="InterPro" id="IPR055170">
    <property type="entry name" value="GFO_IDH_MocA-like_dom"/>
</dbReference>
<dbReference type="GO" id="GO:0000166">
    <property type="term" value="F:nucleotide binding"/>
    <property type="evidence" value="ECO:0007669"/>
    <property type="project" value="InterPro"/>
</dbReference>
<dbReference type="Pfam" id="PF01408">
    <property type="entry name" value="GFO_IDH_MocA"/>
    <property type="match status" value="1"/>
</dbReference>
<dbReference type="OrthoDB" id="9771072at2"/>
<dbReference type="SUPFAM" id="SSF51735">
    <property type="entry name" value="NAD(P)-binding Rossmann-fold domains"/>
    <property type="match status" value="1"/>
</dbReference>
<feature type="chain" id="PRO_5020597626" evidence="1">
    <location>
        <begin position="30"/>
        <end position="423"/>
    </location>
</feature>
<dbReference type="RefSeq" id="WP_133275388.1">
    <property type="nucleotide sequence ID" value="NZ_CP037933.1"/>
</dbReference>
<dbReference type="PROSITE" id="PS51318">
    <property type="entry name" value="TAT"/>
    <property type="match status" value="1"/>
</dbReference>
<dbReference type="Pfam" id="PF22725">
    <property type="entry name" value="GFO_IDH_MocA_C3"/>
    <property type="match status" value="1"/>
</dbReference>
<proteinExistence type="predicted"/>
<feature type="domain" description="GFO/IDH/MocA-like oxidoreductase" evidence="3">
    <location>
        <begin position="170"/>
        <end position="301"/>
    </location>
</feature>
<dbReference type="KEGG" id="fnk:E1750_03245"/>
<dbReference type="PANTHER" id="PTHR43818:SF12">
    <property type="entry name" value="NADH-DEPENDENT DEHYDROGENASE-RELATED"/>
    <property type="match status" value="1"/>
</dbReference>
<feature type="signal peptide" evidence="1">
    <location>
        <begin position="1"/>
        <end position="29"/>
    </location>
</feature>
<dbReference type="Gene3D" id="3.40.50.720">
    <property type="entry name" value="NAD(P)-binding Rossmann-like Domain"/>
    <property type="match status" value="1"/>
</dbReference>
<dbReference type="InterPro" id="IPR036291">
    <property type="entry name" value="NAD(P)-bd_dom_sf"/>
</dbReference>
<keyword evidence="1" id="KW-0732">Signal</keyword>
<evidence type="ECO:0000256" key="1">
    <source>
        <dbReference type="SAM" id="SignalP"/>
    </source>
</evidence>
<keyword evidence="5" id="KW-1185">Reference proteome</keyword>
<gene>
    <name evidence="4" type="ORF">E1750_03245</name>
</gene>
<accession>A0A4P6YB31</accession>
<evidence type="ECO:0000313" key="5">
    <source>
        <dbReference type="Proteomes" id="UP000291124"/>
    </source>
</evidence>
<dbReference type="InterPro" id="IPR006311">
    <property type="entry name" value="TAT_signal"/>
</dbReference>
<dbReference type="InterPro" id="IPR050463">
    <property type="entry name" value="Gfo/Idh/MocA_oxidrdct_glycsds"/>
</dbReference>
<dbReference type="PANTHER" id="PTHR43818">
    <property type="entry name" value="BCDNA.GH03377"/>
    <property type="match status" value="1"/>
</dbReference>
<dbReference type="Proteomes" id="UP000291124">
    <property type="component" value="Chromosome"/>
</dbReference>
<dbReference type="Gene3D" id="3.30.360.10">
    <property type="entry name" value="Dihydrodipicolinate Reductase, domain 2"/>
    <property type="match status" value="1"/>
</dbReference>
<name>A0A4P6YB31_9FLAO</name>
<evidence type="ECO:0000313" key="4">
    <source>
        <dbReference type="EMBL" id="QBN17857.1"/>
    </source>
</evidence>
<dbReference type="AlphaFoldDB" id="A0A4P6YB31"/>
<protein>
    <submittedName>
        <fullName evidence="4">Gfo/Idh/MocA family oxidoreductase</fullName>
    </submittedName>
</protein>
<sequence>MTNINRRQFIKNTGLLSGGVLLATSPWLAAFAEQKETIGERARIGVIGPGSRGQHLMSFLVQNPKVEIVALCDTFQLSIDEALKMAPKAKVYADYKKLLEDKNIDAVVITTPLHIHYQMVLDAFDAGKHVFCEKSIAYSMEETHTIYQQYKSSNKVFFVGQQRLFDPKYIRAMELVHTGEIGEIGGIRNFWHRNNDWRREIPANASDKQINWRLYSDCSKGIMTELACHQLQIGTWAMREIPNKVMGHGAITFWKEKREVYDNASCIYMFENGVKMNFDSVLSNKFYGLEEQILGSKGTIEPEKYKYYYEEISPAPAFLQLINDTENALFGSLPFAGTSWVPETANTNEGHYLMDTKSVGDGTSLMLEAFAESVITNKQPPLIAEEGYYATQLSLLGHEAMVKEQMLLFPDQFKIDYLNHKSV</sequence>
<evidence type="ECO:0000259" key="3">
    <source>
        <dbReference type="Pfam" id="PF22725"/>
    </source>
</evidence>
<feature type="domain" description="Gfo/Idh/MocA-like oxidoreductase N-terminal" evidence="2">
    <location>
        <begin position="43"/>
        <end position="160"/>
    </location>
</feature>